<feature type="region of interest" description="Disordered" evidence="1">
    <location>
        <begin position="1049"/>
        <end position="1068"/>
    </location>
</feature>
<name>A0A5C5YUD1_9BACT</name>
<dbReference type="RefSeq" id="WP_146584900.1">
    <property type="nucleotide sequence ID" value="NZ_SJPO01000002.1"/>
</dbReference>
<dbReference type="GO" id="GO:0008745">
    <property type="term" value="F:N-acetylmuramoyl-L-alanine amidase activity"/>
    <property type="evidence" value="ECO:0007669"/>
    <property type="project" value="InterPro"/>
</dbReference>
<gene>
    <name evidence="3" type="ORF">Pla123a_12320</name>
</gene>
<protein>
    <submittedName>
        <fullName evidence="3">AmiA-like protein</fullName>
        <ecNumber evidence="3">4.2.2.12</ecNumber>
    </submittedName>
</protein>
<dbReference type="InterPro" id="IPR033803">
    <property type="entry name" value="CBD-like_Golvesin-Xly"/>
</dbReference>
<dbReference type="GO" id="GO:0009253">
    <property type="term" value="P:peptidoglycan catabolic process"/>
    <property type="evidence" value="ECO:0007669"/>
    <property type="project" value="InterPro"/>
</dbReference>
<dbReference type="EMBL" id="SJPO01000002">
    <property type="protein sequence ID" value="TWT78440.1"/>
    <property type="molecule type" value="Genomic_DNA"/>
</dbReference>
<dbReference type="InterPro" id="IPR003961">
    <property type="entry name" value="FN3_dom"/>
</dbReference>
<dbReference type="GO" id="GO:0047492">
    <property type="term" value="F:xanthan lyase activity"/>
    <property type="evidence" value="ECO:0007669"/>
    <property type="project" value="UniProtKB-EC"/>
</dbReference>
<keyword evidence="4" id="KW-1185">Reference proteome</keyword>
<dbReference type="Gene3D" id="2.60.40.10">
    <property type="entry name" value="Immunoglobulins"/>
    <property type="match status" value="1"/>
</dbReference>
<keyword evidence="3" id="KW-0456">Lyase</keyword>
<dbReference type="InterPro" id="IPR036439">
    <property type="entry name" value="Dockerin_dom_sf"/>
</dbReference>
<dbReference type="CDD" id="cd00063">
    <property type="entry name" value="FN3"/>
    <property type="match status" value="1"/>
</dbReference>
<dbReference type="Gene3D" id="3.40.630.40">
    <property type="entry name" value="Zn-dependent exopeptidases"/>
    <property type="match status" value="1"/>
</dbReference>
<accession>A0A5C5YUD1</accession>
<dbReference type="OrthoDB" id="719733at2"/>
<dbReference type="PROSITE" id="PS00018">
    <property type="entry name" value="EF_HAND_1"/>
    <property type="match status" value="1"/>
</dbReference>
<dbReference type="InterPro" id="IPR013783">
    <property type="entry name" value="Ig-like_fold"/>
</dbReference>
<dbReference type="InterPro" id="IPR036116">
    <property type="entry name" value="FN3_sf"/>
</dbReference>
<dbReference type="SUPFAM" id="SSF53187">
    <property type="entry name" value="Zn-dependent exopeptidases"/>
    <property type="match status" value="1"/>
</dbReference>
<dbReference type="Pfam" id="PF00041">
    <property type="entry name" value="fn3"/>
    <property type="match status" value="1"/>
</dbReference>
<dbReference type="AlphaFoldDB" id="A0A5C5YUD1"/>
<dbReference type="Pfam" id="PF01520">
    <property type="entry name" value="Amidase_3"/>
    <property type="match status" value="1"/>
</dbReference>
<dbReference type="EC" id="4.2.2.12" evidence="3"/>
<evidence type="ECO:0000313" key="3">
    <source>
        <dbReference type="EMBL" id="TWT78440.1"/>
    </source>
</evidence>
<dbReference type="Pfam" id="PF25275">
    <property type="entry name" value="Golvesin_C"/>
    <property type="match status" value="2"/>
</dbReference>
<feature type="region of interest" description="Disordered" evidence="1">
    <location>
        <begin position="1086"/>
        <end position="1131"/>
    </location>
</feature>
<dbReference type="PROSITE" id="PS50853">
    <property type="entry name" value="FN3"/>
    <property type="match status" value="1"/>
</dbReference>
<dbReference type="InterPro" id="IPR002508">
    <property type="entry name" value="MurNAc-LAA_cat"/>
</dbReference>
<dbReference type="SMART" id="SM00646">
    <property type="entry name" value="Ami_3"/>
    <property type="match status" value="1"/>
</dbReference>
<evidence type="ECO:0000256" key="1">
    <source>
        <dbReference type="SAM" id="MobiDB-lite"/>
    </source>
</evidence>
<comment type="caution">
    <text evidence="3">The sequence shown here is derived from an EMBL/GenBank/DDBJ whole genome shotgun (WGS) entry which is preliminary data.</text>
</comment>
<reference evidence="3 4" key="1">
    <citation type="submission" date="2019-02" db="EMBL/GenBank/DDBJ databases">
        <title>Deep-cultivation of Planctomycetes and their phenomic and genomic characterization uncovers novel biology.</title>
        <authorList>
            <person name="Wiegand S."/>
            <person name="Jogler M."/>
            <person name="Boedeker C."/>
            <person name="Pinto D."/>
            <person name="Vollmers J."/>
            <person name="Rivas-Marin E."/>
            <person name="Kohn T."/>
            <person name="Peeters S.H."/>
            <person name="Heuer A."/>
            <person name="Rast P."/>
            <person name="Oberbeckmann S."/>
            <person name="Bunk B."/>
            <person name="Jeske O."/>
            <person name="Meyerdierks A."/>
            <person name="Storesund J.E."/>
            <person name="Kallscheuer N."/>
            <person name="Luecker S."/>
            <person name="Lage O.M."/>
            <person name="Pohl T."/>
            <person name="Merkel B.J."/>
            <person name="Hornburger P."/>
            <person name="Mueller R.-W."/>
            <person name="Bruemmer F."/>
            <person name="Labrenz M."/>
            <person name="Spormann A.M."/>
            <person name="Op Den Camp H."/>
            <person name="Overmann J."/>
            <person name="Amann R."/>
            <person name="Jetten M.S.M."/>
            <person name="Mascher T."/>
            <person name="Medema M.H."/>
            <person name="Devos D.P."/>
            <person name="Kaster A.-K."/>
            <person name="Ovreas L."/>
            <person name="Rohde M."/>
            <person name="Galperin M.Y."/>
            <person name="Jogler C."/>
        </authorList>
    </citation>
    <scope>NUCLEOTIDE SEQUENCE [LARGE SCALE GENOMIC DNA]</scope>
    <source>
        <strain evidence="3 4">Pla123a</strain>
    </source>
</reference>
<evidence type="ECO:0000259" key="2">
    <source>
        <dbReference type="PROSITE" id="PS50853"/>
    </source>
</evidence>
<evidence type="ECO:0000313" key="4">
    <source>
        <dbReference type="Proteomes" id="UP000318478"/>
    </source>
</evidence>
<organism evidence="3 4">
    <name type="scientific">Posidoniimonas polymericola</name>
    <dbReference type="NCBI Taxonomy" id="2528002"/>
    <lineage>
        <taxon>Bacteria</taxon>
        <taxon>Pseudomonadati</taxon>
        <taxon>Planctomycetota</taxon>
        <taxon>Planctomycetia</taxon>
        <taxon>Pirellulales</taxon>
        <taxon>Lacipirellulaceae</taxon>
        <taxon>Posidoniimonas</taxon>
    </lineage>
</organism>
<dbReference type="SMART" id="SM00060">
    <property type="entry name" value="FN3"/>
    <property type="match status" value="1"/>
</dbReference>
<dbReference type="Gene3D" id="1.10.1330.10">
    <property type="entry name" value="Dockerin domain"/>
    <property type="match status" value="1"/>
</dbReference>
<dbReference type="InterPro" id="IPR018247">
    <property type="entry name" value="EF_Hand_1_Ca_BS"/>
</dbReference>
<dbReference type="GO" id="GO:0000272">
    <property type="term" value="P:polysaccharide catabolic process"/>
    <property type="evidence" value="ECO:0007669"/>
    <property type="project" value="InterPro"/>
</dbReference>
<dbReference type="SUPFAM" id="SSF49265">
    <property type="entry name" value="Fibronectin type III"/>
    <property type="match status" value="1"/>
</dbReference>
<proteinExistence type="predicted"/>
<sequence>MKIRDHRGGRPTQRGGRELRIEPLEARLPLSAAGLVEVGTQPSGSLDGKIVYLHGGHGYTADNLGNGSWTSQRPLLLGMVEDFGNQDQMSMLADYLFDAGATVAALRPIGHQSNEVVLDNDDVSVTYTGAWSDSSASVYFGDAGDVPYRYASTSATETATARYQPNIPEPGFYPVYSWTRYGSDRAADQLYKVKHSGGVTEVTVNHRQVGNGTVYLGTYYFEAGTDGYVEISNESSELDRVVIADMIRFGNGVGDIDRGGGVSGFDREDEAALYWIQWHVDHSQGVSDSTYRSSSEDRSATVSASPRYAAYMNRSQDGVLSDRLFVSFHSNAGGGRGVVGLHNTSSGGDTPNQLFLAQALATQVNNDLVAQDAGFEHAWANRTSLTYQASFNYGEINNTYINDEFDATIVETAFHDNQLDAELMRDPKVRDAIARATYQGIVDYFNSVDSGATPNQDAPSQPEQVWVETQASGEVVVHWSAGAANSYAGDAAAGFTVYASANGYGFDGGRYVAGAGATSLVIAGLDPSQTYYFKVAANNAAGQSPGSEVVAATPVASQPRVLIVNGFDRLDRSQNPTQQYVSGGSLERVRPRQSNSFDYAVQMASAIQAAAPGTSVDTAANELVANGTVDLADYDSVFWILGEESSADHTFDASEQSAVAAYLSGGGKLFVSGSEIGWDLDALNNGRDFYNQTLMADYVSDDAGTYSAAGASGSIFDGLSLSFDDGDQFYDVNSPDVLTPTGGASAALNYANGAGAAGLQYSDGDQRLVMLAFPFETITHASDRADVMQRVFEFFNGDFVPNVVIEQILDNDAAAPYFTTTGTWVDNATGGYAGGGYQTNTVGGQGQANWNTTLPIAGTAEVYVQFPAGPDRSGAARFQVTAGGQTVNKFVNQAGNDLEWVLLTTLEVAPGDLTVTLNASTSAGSTGSLLVADAVRVVLTGKGIESGDFNHDGLVDAADYTVYRSLKGQSVPQGYGADGNFDGQVDAADGQLWRDQYGTISLAAATPITAPLSTPLAASAAEPAIETAVEPAAMTDLLVMAAPSPGSVVSIERPRHSPTDNSTTPADVDQRTQALALYFDRIGRGGDSSRQSIDRVAHGASVSTTDGAFAQPEWQSEDGSEWRPGVSQRRR</sequence>
<dbReference type="Proteomes" id="UP000318478">
    <property type="component" value="Unassembled WGS sequence"/>
</dbReference>
<feature type="domain" description="Fibronectin type-III" evidence="2">
    <location>
        <begin position="458"/>
        <end position="559"/>
    </location>
</feature>